<proteinExistence type="inferred from homology"/>
<gene>
    <name evidence="8" type="ORF">KIPB_012142</name>
</gene>
<evidence type="ECO:0000259" key="7">
    <source>
        <dbReference type="Pfam" id="PF01217"/>
    </source>
</evidence>
<comment type="subcellular location">
    <subcellularLocation>
        <location evidence="1">Endomembrane system</location>
    </subcellularLocation>
</comment>
<feature type="domain" description="AP complex mu/sigma subunit" evidence="7">
    <location>
        <begin position="1"/>
        <end position="101"/>
    </location>
</feature>
<dbReference type="InterPro" id="IPR011012">
    <property type="entry name" value="Longin-like_dom_sf"/>
</dbReference>
<keyword evidence="9" id="KW-1185">Reference proteome</keyword>
<dbReference type="Gene3D" id="3.30.450.60">
    <property type="match status" value="1"/>
</dbReference>
<comment type="caution">
    <text evidence="8">The sequence shown here is derived from an EMBL/GenBank/DDBJ whole genome shotgun (WGS) entry which is preliminary data.</text>
</comment>
<dbReference type="InterPro" id="IPR022775">
    <property type="entry name" value="AP_mu_sigma_su"/>
</dbReference>
<dbReference type="PANTHER" id="PTHR11753">
    <property type="entry name" value="ADAPTOR COMPLEXES SMALL SUBUNIT FAMILY"/>
    <property type="match status" value="1"/>
</dbReference>
<dbReference type="GO" id="GO:0006886">
    <property type="term" value="P:intracellular protein transport"/>
    <property type="evidence" value="ECO:0007669"/>
    <property type="project" value="UniProtKB-UniRule"/>
</dbReference>
<evidence type="ECO:0000313" key="8">
    <source>
        <dbReference type="EMBL" id="GIQ89629.1"/>
    </source>
</evidence>
<evidence type="ECO:0000256" key="3">
    <source>
        <dbReference type="ARBA" id="ARBA00022448"/>
    </source>
</evidence>
<feature type="non-terminal residue" evidence="8">
    <location>
        <position position="1"/>
    </location>
</feature>
<dbReference type="AlphaFoldDB" id="A0A9K3D931"/>
<dbReference type="PIRSF" id="PIRSF015588">
    <property type="entry name" value="AP_complex_sigma"/>
    <property type="match status" value="1"/>
</dbReference>
<dbReference type="SUPFAM" id="SSF64356">
    <property type="entry name" value="SNARE-like"/>
    <property type="match status" value="1"/>
</dbReference>
<evidence type="ECO:0000256" key="5">
    <source>
        <dbReference type="ARBA" id="ARBA00023136"/>
    </source>
</evidence>
<dbReference type="GO" id="GO:0012505">
    <property type="term" value="C:endomembrane system"/>
    <property type="evidence" value="ECO:0007669"/>
    <property type="project" value="UniProtKB-SubCell"/>
</dbReference>
<evidence type="ECO:0000256" key="4">
    <source>
        <dbReference type="ARBA" id="ARBA00022927"/>
    </source>
</evidence>
<evidence type="ECO:0000256" key="6">
    <source>
        <dbReference type="PIRNR" id="PIRNR015588"/>
    </source>
</evidence>
<dbReference type="EMBL" id="BDIP01005250">
    <property type="protein sequence ID" value="GIQ89629.1"/>
    <property type="molecule type" value="Genomic_DNA"/>
</dbReference>
<dbReference type="OrthoDB" id="10261046at2759"/>
<keyword evidence="4 6" id="KW-0653">Protein transport</keyword>
<evidence type="ECO:0000256" key="1">
    <source>
        <dbReference type="ARBA" id="ARBA00004308"/>
    </source>
</evidence>
<keyword evidence="5 6" id="KW-0472">Membrane</keyword>
<comment type="similarity">
    <text evidence="2 6">Belongs to the adaptor complexes small subunit family.</text>
</comment>
<dbReference type="Pfam" id="PF01217">
    <property type="entry name" value="Clat_adaptor_s"/>
    <property type="match status" value="1"/>
</dbReference>
<name>A0A9K3D931_9EUKA</name>
<dbReference type="InterPro" id="IPR016635">
    <property type="entry name" value="AP_complex_ssu"/>
</dbReference>
<dbReference type="Proteomes" id="UP000265618">
    <property type="component" value="Unassembled WGS sequence"/>
</dbReference>
<keyword evidence="3 6" id="KW-0813">Transport</keyword>
<evidence type="ECO:0000313" key="9">
    <source>
        <dbReference type="Proteomes" id="UP000265618"/>
    </source>
</evidence>
<organism evidence="8 9">
    <name type="scientific">Kipferlia bialata</name>
    <dbReference type="NCBI Taxonomy" id="797122"/>
    <lineage>
        <taxon>Eukaryota</taxon>
        <taxon>Metamonada</taxon>
        <taxon>Carpediemonas-like organisms</taxon>
        <taxon>Kipferlia</taxon>
    </lineage>
</organism>
<sequence length="102" mass="11539">MIHSFLIINKSGKIRLRRFYDGSTLEQQTERVQKISKLISSRPSNAGNIIDGDFGFDEKVTLVYRSYATLLFIVAIDAAESALATIDLIHVFVRALDQCFEK</sequence>
<accession>A0A9K3D931</accession>
<protein>
    <recommendedName>
        <fullName evidence="6">AP complex subunit sigma</fullName>
    </recommendedName>
</protein>
<evidence type="ECO:0000256" key="2">
    <source>
        <dbReference type="ARBA" id="ARBA00006972"/>
    </source>
</evidence>
<reference evidence="8 9" key="1">
    <citation type="journal article" date="2018" name="PLoS ONE">
        <title>The draft genome of Kipferlia bialata reveals reductive genome evolution in fornicate parasites.</title>
        <authorList>
            <person name="Tanifuji G."/>
            <person name="Takabayashi S."/>
            <person name="Kume K."/>
            <person name="Takagi M."/>
            <person name="Nakayama T."/>
            <person name="Kamikawa R."/>
            <person name="Inagaki Y."/>
            <person name="Hashimoto T."/>
        </authorList>
    </citation>
    <scope>NUCLEOTIDE SEQUENCE [LARGE SCALE GENOMIC DNA]</scope>
    <source>
        <strain evidence="8">NY0173</strain>
    </source>
</reference>